<reference evidence="2" key="1">
    <citation type="journal article" date="2019" name="Int. J. Syst. Evol. Microbiol.">
        <title>The Global Catalogue of Microorganisms (GCM) 10K type strain sequencing project: providing services to taxonomists for standard genome sequencing and annotation.</title>
        <authorList>
            <consortium name="The Broad Institute Genomics Platform"/>
            <consortium name="The Broad Institute Genome Sequencing Center for Infectious Disease"/>
            <person name="Wu L."/>
            <person name="Ma J."/>
        </authorList>
    </citation>
    <scope>NUCLEOTIDE SEQUENCE [LARGE SCALE GENOMIC DNA]</scope>
    <source>
        <strain evidence="2">CCUG 53903</strain>
    </source>
</reference>
<dbReference type="Proteomes" id="UP001596058">
    <property type="component" value="Unassembled WGS sequence"/>
</dbReference>
<name>A0ABW1CIN9_9ACTN</name>
<protein>
    <submittedName>
        <fullName evidence="1">Uncharacterized protein</fullName>
    </submittedName>
</protein>
<dbReference type="SUPFAM" id="SSF50978">
    <property type="entry name" value="WD40 repeat-like"/>
    <property type="match status" value="1"/>
</dbReference>
<evidence type="ECO:0000313" key="1">
    <source>
        <dbReference type="EMBL" id="MFC5824700.1"/>
    </source>
</evidence>
<organism evidence="1 2">
    <name type="scientific">Nonomuraea insulae</name>
    <dbReference type="NCBI Taxonomy" id="1616787"/>
    <lineage>
        <taxon>Bacteria</taxon>
        <taxon>Bacillati</taxon>
        <taxon>Actinomycetota</taxon>
        <taxon>Actinomycetes</taxon>
        <taxon>Streptosporangiales</taxon>
        <taxon>Streptosporangiaceae</taxon>
        <taxon>Nonomuraea</taxon>
    </lineage>
</organism>
<sequence length="59" mass="6247">MWDVDGAKLGTSLKGSEQCVPLSIAFNPDGQTIAAGCATHAAMIMMWNVRKGSELARPL</sequence>
<keyword evidence="2" id="KW-1185">Reference proteome</keyword>
<proteinExistence type="predicted"/>
<evidence type="ECO:0000313" key="2">
    <source>
        <dbReference type="Proteomes" id="UP001596058"/>
    </source>
</evidence>
<dbReference type="InterPro" id="IPR036322">
    <property type="entry name" value="WD40_repeat_dom_sf"/>
</dbReference>
<comment type="caution">
    <text evidence="1">The sequence shown here is derived from an EMBL/GenBank/DDBJ whole genome shotgun (WGS) entry which is preliminary data.</text>
</comment>
<dbReference type="RefSeq" id="WP_379514223.1">
    <property type="nucleotide sequence ID" value="NZ_JBHSPA010000016.1"/>
</dbReference>
<dbReference type="Gene3D" id="2.130.10.10">
    <property type="entry name" value="YVTN repeat-like/Quinoprotein amine dehydrogenase"/>
    <property type="match status" value="1"/>
</dbReference>
<gene>
    <name evidence="1" type="ORF">ACFPZ3_12650</name>
</gene>
<dbReference type="EMBL" id="JBHSPA010000016">
    <property type="protein sequence ID" value="MFC5824700.1"/>
    <property type="molecule type" value="Genomic_DNA"/>
</dbReference>
<accession>A0ABW1CIN9</accession>
<dbReference type="InterPro" id="IPR015943">
    <property type="entry name" value="WD40/YVTN_repeat-like_dom_sf"/>
</dbReference>